<organism evidence="2 3">
    <name type="scientific">Laccaria amethystina LaAM-08-1</name>
    <dbReference type="NCBI Taxonomy" id="1095629"/>
    <lineage>
        <taxon>Eukaryota</taxon>
        <taxon>Fungi</taxon>
        <taxon>Dikarya</taxon>
        <taxon>Basidiomycota</taxon>
        <taxon>Agaricomycotina</taxon>
        <taxon>Agaricomycetes</taxon>
        <taxon>Agaricomycetidae</taxon>
        <taxon>Agaricales</taxon>
        <taxon>Agaricineae</taxon>
        <taxon>Hydnangiaceae</taxon>
        <taxon>Laccaria</taxon>
    </lineage>
</organism>
<dbReference type="OrthoDB" id="419711at2759"/>
<sequence>MSQFNFLESFNAASPFDPAHKLVTSPVISSPLVLAILRLIVAFYTTFALIFSLAWEATKLGTADGYFSYFTHLSYIGICAYFWASGVQTFSYSRRWKKAGAGVGYPLQRQPGILRCMHMVLQSTVVTFPILVTIVFWALLSGPSTFETVYSSWDAISVHALNTVFALFEILLTNSPPAPWLTLPFGLFFLAGYLGIAYITHATQGFYSYSFLDPQKQHGKVAAYIIGIAVGEIIIFCLVRGVIVLRERWAIRARHVMVGGPTDENVDDEEWEEIEGPSSPVV</sequence>
<feature type="transmembrane region" description="Helical" evidence="1">
    <location>
        <begin position="119"/>
        <end position="140"/>
    </location>
</feature>
<dbReference type="PANTHER" id="PTHR12242">
    <property type="entry name" value="OS02G0130600 PROTEIN-RELATED"/>
    <property type="match status" value="1"/>
</dbReference>
<accession>A0A0C9WR55</accession>
<dbReference type="AlphaFoldDB" id="A0A0C9WR55"/>
<evidence type="ECO:0000313" key="3">
    <source>
        <dbReference type="Proteomes" id="UP000054477"/>
    </source>
</evidence>
<feature type="transmembrane region" description="Helical" evidence="1">
    <location>
        <begin position="221"/>
        <end position="245"/>
    </location>
</feature>
<keyword evidence="1" id="KW-0472">Membrane</keyword>
<dbReference type="PANTHER" id="PTHR12242:SF1">
    <property type="entry name" value="MYND-TYPE DOMAIN-CONTAINING PROTEIN"/>
    <property type="match status" value="1"/>
</dbReference>
<evidence type="ECO:0000313" key="2">
    <source>
        <dbReference type="EMBL" id="KIK00930.1"/>
    </source>
</evidence>
<feature type="transmembrane region" description="Helical" evidence="1">
    <location>
        <begin position="180"/>
        <end position="201"/>
    </location>
</feature>
<dbReference type="Proteomes" id="UP000054477">
    <property type="component" value="Unassembled WGS sequence"/>
</dbReference>
<dbReference type="HOGENOM" id="CLU_062880_0_0_1"/>
<keyword evidence="1" id="KW-1133">Transmembrane helix</keyword>
<protein>
    <submittedName>
        <fullName evidence="2">Uncharacterized protein</fullName>
    </submittedName>
</protein>
<reference evidence="3" key="2">
    <citation type="submission" date="2015-01" db="EMBL/GenBank/DDBJ databases">
        <title>Evolutionary Origins and Diversification of the Mycorrhizal Mutualists.</title>
        <authorList>
            <consortium name="DOE Joint Genome Institute"/>
            <consortium name="Mycorrhizal Genomics Consortium"/>
            <person name="Kohler A."/>
            <person name="Kuo A."/>
            <person name="Nagy L.G."/>
            <person name="Floudas D."/>
            <person name="Copeland A."/>
            <person name="Barry K.W."/>
            <person name="Cichocki N."/>
            <person name="Veneault-Fourrey C."/>
            <person name="LaButti K."/>
            <person name="Lindquist E.A."/>
            <person name="Lipzen A."/>
            <person name="Lundell T."/>
            <person name="Morin E."/>
            <person name="Murat C."/>
            <person name="Riley R."/>
            <person name="Ohm R."/>
            <person name="Sun H."/>
            <person name="Tunlid A."/>
            <person name="Henrissat B."/>
            <person name="Grigoriev I.V."/>
            <person name="Hibbett D.S."/>
            <person name="Martin F."/>
        </authorList>
    </citation>
    <scope>NUCLEOTIDE SEQUENCE [LARGE SCALE GENOMIC DNA]</scope>
    <source>
        <strain evidence="3">LaAM-08-1</strain>
    </source>
</reference>
<dbReference type="EMBL" id="KN838616">
    <property type="protein sequence ID" value="KIK00930.1"/>
    <property type="molecule type" value="Genomic_DNA"/>
</dbReference>
<keyword evidence="3" id="KW-1185">Reference proteome</keyword>
<name>A0A0C9WR55_9AGAR</name>
<feature type="transmembrane region" description="Helical" evidence="1">
    <location>
        <begin position="152"/>
        <end position="173"/>
    </location>
</feature>
<evidence type="ECO:0000256" key="1">
    <source>
        <dbReference type="SAM" id="Phobius"/>
    </source>
</evidence>
<proteinExistence type="predicted"/>
<dbReference type="GO" id="GO:0016020">
    <property type="term" value="C:membrane"/>
    <property type="evidence" value="ECO:0007669"/>
    <property type="project" value="TreeGrafter"/>
</dbReference>
<keyword evidence="1" id="KW-0812">Transmembrane</keyword>
<reference evidence="2 3" key="1">
    <citation type="submission" date="2014-04" db="EMBL/GenBank/DDBJ databases">
        <authorList>
            <consortium name="DOE Joint Genome Institute"/>
            <person name="Kuo A."/>
            <person name="Kohler A."/>
            <person name="Nagy L.G."/>
            <person name="Floudas D."/>
            <person name="Copeland A."/>
            <person name="Barry K.W."/>
            <person name="Cichocki N."/>
            <person name="Veneault-Fourrey C."/>
            <person name="LaButti K."/>
            <person name="Lindquist E.A."/>
            <person name="Lipzen A."/>
            <person name="Lundell T."/>
            <person name="Morin E."/>
            <person name="Murat C."/>
            <person name="Sun H."/>
            <person name="Tunlid A."/>
            <person name="Henrissat B."/>
            <person name="Grigoriev I.V."/>
            <person name="Hibbett D.S."/>
            <person name="Martin F."/>
            <person name="Nordberg H.P."/>
            <person name="Cantor M.N."/>
            <person name="Hua S.X."/>
        </authorList>
    </citation>
    <scope>NUCLEOTIDE SEQUENCE [LARGE SCALE GENOMIC DNA]</scope>
    <source>
        <strain evidence="2 3">LaAM-08-1</strain>
    </source>
</reference>
<feature type="transmembrane region" description="Helical" evidence="1">
    <location>
        <begin position="32"/>
        <end position="54"/>
    </location>
</feature>
<feature type="transmembrane region" description="Helical" evidence="1">
    <location>
        <begin position="66"/>
        <end position="84"/>
    </location>
</feature>
<gene>
    <name evidence="2" type="ORF">K443DRAFT_678851</name>
</gene>